<dbReference type="GO" id="GO:0002144">
    <property type="term" value="C:cytosolic tRNA wobble base thiouridylase complex"/>
    <property type="evidence" value="ECO:0007669"/>
    <property type="project" value="TreeGrafter"/>
</dbReference>
<comment type="similarity">
    <text evidence="2">Belongs to the TtcA family. CTU1/NCS6/ATPBD3 subfamily.</text>
</comment>
<dbReference type="AlphaFoldDB" id="W7A9R6"/>
<comment type="pathway">
    <text evidence="2">tRNA modification; 5-methoxycarbonylmethyl-2-thiouridine-tRNA biosynthesis.</text>
</comment>
<keyword evidence="2" id="KW-0694">RNA-binding</keyword>
<accession>W7A9R6</accession>
<gene>
    <name evidence="6" type="ORF">C922_00841</name>
</gene>
<name>W7A9R6_9APIC</name>
<keyword evidence="2" id="KW-0819">tRNA processing</keyword>
<evidence type="ECO:0000313" key="6">
    <source>
        <dbReference type="EMBL" id="EUD68445.1"/>
    </source>
</evidence>
<evidence type="ECO:0000256" key="3">
    <source>
        <dbReference type="SAM" id="Coils"/>
    </source>
</evidence>
<evidence type="ECO:0000256" key="2">
    <source>
        <dbReference type="HAMAP-Rule" id="MF_03053"/>
    </source>
</evidence>
<feature type="domain" description="tRNA(Ile)-lysidine/2-thiocytidine synthase N-terminal" evidence="5">
    <location>
        <begin position="58"/>
        <end position="204"/>
    </location>
</feature>
<dbReference type="EMBL" id="KI965462">
    <property type="protein sequence ID" value="EUD68445.1"/>
    <property type="molecule type" value="Genomic_DNA"/>
</dbReference>
<dbReference type="OrthoDB" id="198857at2759"/>
<dbReference type="VEuPathDB" id="PlasmoDB:C922_00841"/>
<keyword evidence="2" id="KW-0820">tRNA-binding</keyword>
<dbReference type="GeneID" id="20036115"/>
<dbReference type="Pfam" id="PF01171">
    <property type="entry name" value="ATP_bind_3"/>
    <property type="match status" value="1"/>
</dbReference>
<dbReference type="InterPro" id="IPR000541">
    <property type="entry name" value="Ncs6/Tuc1/Ctu1"/>
</dbReference>
<dbReference type="Gene3D" id="3.40.50.620">
    <property type="entry name" value="HUPs"/>
    <property type="match status" value="1"/>
</dbReference>
<dbReference type="PANTHER" id="PTHR11807">
    <property type="entry name" value="ATPASES OF THE PP SUPERFAMILY-RELATED"/>
    <property type="match status" value="1"/>
</dbReference>
<dbReference type="GO" id="GO:0005739">
    <property type="term" value="C:mitochondrion"/>
    <property type="evidence" value="ECO:0007669"/>
    <property type="project" value="TreeGrafter"/>
</dbReference>
<evidence type="ECO:0000259" key="5">
    <source>
        <dbReference type="Pfam" id="PF01171"/>
    </source>
</evidence>
<comment type="function">
    <text evidence="2">Plays a central role in 2-thiolation of mcm(5)S(2)U at tRNA wobble positions of tRNA(Lys), tRNA(Glu) and tRNA(Gln). Directly binds tRNAs and probably acts by catalyzing adenylation of tRNAs, an intermediate required for 2-thiolation. It is unclear whether it acts as a sulfurtransferase that transfers sulfur from thiocarboxylated URM1 onto the uridine of tRNAs at wobble position.</text>
</comment>
<dbReference type="UniPathway" id="UPA00988"/>
<keyword evidence="3" id="KW-0175">Coiled coil</keyword>
<dbReference type="RefSeq" id="XP_008814675.1">
    <property type="nucleotide sequence ID" value="XM_008816453.1"/>
</dbReference>
<dbReference type="SUPFAM" id="SSF52402">
    <property type="entry name" value="Adenine nucleotide alpha hydrolases-like"/>
    <property type="match status" value="1"/>
</dbReference>
<sequence length="467" mass="52344">MDSGAYTKPPCEECGEKNVCMMKPSNRKKLCRDCFTNGFEEDVHATILKKNMFHEKDKICIAVSGGKDSSVLAHVLVHIKKKHNYKWDLFLLAIDEGIKGYRDDSLKIVFKLQEKYNLPLKVLKFEDIFSYTMDTVVSFIGKKNNCTVCGVFRRQAMERGALLFNATKLVTGHNADDLAETILMNMCRGDLEKLAKGVDAMAPIRGAWDVGKEEVEKAEVEKAEVEKAEVEKAEVDNAEVNNAEVDNEELDNANVTPCCGGECGQRPPSGTDNPDGLVDVSPATHVESAPPEEEHAFFLPRLKPLMWCYEKEIVLYAFYKNLDYFSTECTYSPNSFRGNLRSFIKELEMINPQFILNIIHSSEFFYHNSSRRKVLQMCARCGAYTSNPVCKACLIVEGLRNYKDNSFLYASTKKKNNNNNKGGEKGERRRIPIRYDPGGDAEDAAARVEGDRSGSNANVRGGVEAPA</sequence>
<dbReference type="HAMAP" id="MF_03053">
    <property type="entry name" value="CTU1"/>
    <property type="match status" value="1"/>
</dbReference>
<dbReference type="GO" id="GO:0032447">
    <property type="term" value="P:protein urmylation"/>
    <property type="evidence" value="ECO:0007669"/>
    <property type="project" value="UniProtKB-UniRule"/>
</dbReference>
<dbReference type="InterPro" id="IPR011063">
    <property type="entry name" value="TilS/TtcA_N"/>
</dbReference>
<keyword evidence="1 2" id="KW-0808">Transferase</keyword>
<protein>
    <recommendedName>
        <fullName evidence="2">Cytoplasmic tRNA 2-thiolation protein 1</fullName>
        <ecNumber evidence="2">2.7.7.-</ecNumber>
    </recommendedName>
    <alternativeName>
        <fullName evidence="2">Cytoplasmic tRNA adenylyltransferase 1</fullName>
    </alternativeName>
</protein>
<comment type="subcellular location">
    <subcellularLocation>
        <location evidence="2">Cytoplasm</location>
    </subcellularLocation>
</comment>
<evidence type="ECO:0000256" key="4">
    <source>
        <dbReference type="SAM" id="MobiDB-lite"/>
    </source>
</evidence>
<feature type="coiled-coil region" evidence="3">
    <location>
        <begin position="213"/>
        <end position="253"/>
    </location>
</feature>
<keyword evidence="2" id="KW-0963">Cytoplasm</keyword>
<keyword evidence="7" id="KW-1185">Reference proteome</keyword>
<reference evidence="6 7" key="1">
    <citation type="submission" date="2013-02" db="EMBL/GenBank/DDBJ databases">
        <title>The Genome Sequence of Plasmodium inui San Antonio 1.</title>
        <authorList>
            <consortium name="The Broad Institute Genome Sequencing Platform"/>
            <consortium name="The Broad Institute Genome Sequencing Center for Infectious Disease"/>
            <person name="Neafsey D."/>
            <person name="Cheeseman I."/>
            <person name="Volkman S."/>
            <person name="Adams J."/>
            <person name="Walker B."/>
            <person name="Young S.K."/>
            <person name="Zeng Q."/>
            <person name="Gargeya S."/>
            <person name="Fitzgerald M."/>
            <person name="Haas B."/>
            <person name="Abouelleil A."/>
            <person name="Alvarado L."/>
            <person name="Arachchi H.M."/>
            <person name="Berlin A.M."/>
            <person name="Chapman S.B."/>
            <person name="Dewar J."/>
            <person name="Goldberg J."/>
            <person name="Griggs A."/>
            <person name="Gujja S."/>
            <person name="Hansen M."/>
            <person name="Howarth C."/>
            <person name="Imamovic A."/>
            <person name="Larimer J."/>
            <person name="McCowan C."/>
            <person name="Murphy C."/>
            <person name="Neiman D."/>
            <person name="Pearson M."/>
            <person name="Priest M."/>
            <person name="Roberts A."/>
            <person name="Saif S."/>
            <person name="Shea T."/>
            <person name="Sisk P."/>
            <person name="Sykes S."/>
            <person name="Wortman J."/>
            <person name="Nusbaum C."/>
            <person name="Birren B."/>
        </authorList>
    </citation>
    <scope>NUCLEOTIDE SEQUENCE [LARGE SCALE GENOMIC DNA]</scope>
    <source>
        <strain evidence="6 7">San Antonio 1</strain>
    </source>
</reference>
<dbReference type="NCBIfam" id="TIGR00269">
    <property type="entry name" value="TIGR00269 family protein"/>
    <property type="match status" value="1"/>
</dbReference>
<feature type="region of interest" description="Disordered" evidence="4">
    <location>
        <begin position="413"/>
        <end position="467"/>
    </location>
</feature>
<evidence type="ECO:0000256" key="1">
    <source>
        <dbReference type="ARBA" id="ARBA00022679"/>
    </source>
</evidence>
<dbReference type="InterPro" id="IPR056369">
    <property type="entry name" value="CTU1-like_ATP-bd"/>
</dbReference>
<dbReference type="Proteomes" id="UP000030640">
    <property type="component" value="Unassembled WGS sequence"/>
</dbReference>
<dbReference type="GO" id="GO:0000049">
    <property type="term" value="F:tRNA binding"/>
    <property type="evidence" value="ECO:0007669"/>
    <property type="project" value="UniProtKB-UniRule"/>
</dbReference>
<dbReference type="GO" id="GO:0016779">
    <property type="term" value="F:nucleotidyltransferase activity"/>
    <property type="evidence" value="ECO:0007669"/>
    <property type="project" value="UniProtKB-UniRule"/>
</dbReference>
<dbReference type="EC" id="2.7.7.-" evidence="2"/>
<evidence type="ECO:0000313" key="7">
    <source>
        <dbReference type="Proteomes" id="UP000030640"/>
    </source>
</evidence>
<dbReference type="InterPro" id="IPR014729">
    <property type="entry name" value="Rossmann-like_a/b/a_fold"/>
</dbReference>
<organism evidence="6 7">
    <name type="scientific">Plasmodium inui San Antonio 1</name>
    <dbReference type="NCBI Taxonomy" id="1237626"/>
    <lineage>
        <taxon>Eukaryota</taxon>
        <taxon>Sar</taxon>
        <taxon>Alveolata</taxon>
        <taxon>Apicomplexa</taxon>
        <taxon>Aconoidasida</taxon>
        <taxon>Haemosporida</taxon>
        <taxon>Plasmodiidae</taxon>
        <taxon>Plasmodium</taxon>
        <taxon>Plasmodium (Plasmodium)</taxon>
    </lineage>
</organism>
<dbReference type="PANTHER" id="PTHR11807:SF12">
    <property type="entry name" value="CYTOPLASMIC TRNA 2-THIOLATION PROTEIN 1"/>
    <property type="match status" value="1"/>
</dbReference>
<dbReference type="CDD" id="cd01713">
    <property type="entry name" value="CTU1-like"/>
    <property type="match status" value="1"/>
</dbReference>
<proteinExistence type="inferred from homology"/>
<dbReference type="GO" id="GO:0002143">
    <property type="term" value="P:tRNA wobble position uridine thiolation"/>
    <property type="evidence" value="ECO:0007669"/>
    <property type="project" value="TreeGrafter"/>
</dbReference>